<evidence type="ECO:0000313" key="8">
    <source>
        <dbReference type="EMBL" id="CAD9240707.1"/>
    </source>
</evidence>
<keyword evidence="2 6" id="KW-0143">Chaperone</keyword>
<dbReference type="GO" id="GO:0005524">
    <property type="term" value="F:ATP binding"/>
    <property type="evidence" value="ECO:0007669"/>
    <property type="project" value="InterPro"/>
</dbReference>
<evidence type="ECO:0000256" key="3">
    <source>
        <dbReference type="ARBA" id="ARBA00031971"/>
    </source>
</evidence>
<feature type="compositionally biased region" description="Basic and acidic residues" evidence="7">
    <location>
        <begin position="21"/>
        <end position="31"/>
    </location>
</feature>
<accession>A0A7S1TMV7</accession>
<protein>
    <recommendedName>
        <fullName evidence="4">20 kDa chaperonin, chloroplastic</fullName>
    </recommendedName>
    <alternativeName>
        <fullName evidence="3">Chaperonin 10</fullName>
    </alternativeName>
    <alternativeName>
        <fullName evidence="5">Protein Cpn21</fullName>
    </alternativeName>
</protein>
<dbReference type="PRINTS" id="PR00297">
    <property type="entry name" value="CHAPERONIN10"/>
</dbReference>
<dbReference type="AlphaFoldDB" id="A0A7S1TMV7"/>
<dbReference type="GO" id="GO:0051087">
    <property type="term" value="F:protein-folding chaperone binding"/>
    <property type="evidence" value="ECO:0007669"/>
    <property type="project" value="TreeGrafter"/>
</dbReference>
<dbReference type="GO" id="GO:0044183">
    <property type="term" value="F:protein folding chaperone"/>
    <property type="evidence" value="ECO:0007669"/>
    <property type="project" value="InterPro"/>
</dbReference>
<evidence type="ECO:0000256" key="4">
    <source>
        <dbReference type="ARBA" id="ARBA00073031"/>
    </source>
</evidence>
<dbReference type="SMART" id="SM00883">
    <property type="entry name" value="Cpn10"/>
    <property type="match status" value="2"/>
</dbReference>
<dbReference type="Pfam" id="PF00166">
    <property type="entry name" value="Cpn10"/>
    <property type="match status" value="2"/>
</dbReference>
<reference evidence="8" key="1">
    <citation type="submission" date="2021-01" db="EMBL/GenBank/DDBJ databases">
        <authorList>
            <person name="Corre E."/>
            <person name="Pelletier E."/>
            <person name="Niang G."/>
            <person name="Scheremetjew M."/>
            <person name="Finn R."/>
            <person name="Kale V."/>
            <person name="Holt S."/>
            <person name="Cochrane G."/>
            <person name="Meng A."/>
            <person name="Brown T."/>
            <person name="Cohen L."/>
        </authorList>
    </citation>
    <scope>NUCLEOTIDE SEQUENCE</scope>
    <source>
        <strain evidence="8">CCMP3124</strain>
    </source>
</reference>
<evidence type="ECO:0000256" key="6">
    <source>
        <dbReference type="RuleBase" id="RU003479"/>
    </source>
</evidence>
<comment type="similarity">
    <text evidence="1 6">Belongs to the GroES chaperonin family.</text>
</comment>
<dbReference type="EMBL" id="HBGI01003744">
    <property type="protein sequence ID" value="CAD9240707.1"/>
    <property type="molecule type" value="Transcribed_RNA"/>
</dbReference>
<gene>
    <name evidence="8" type="ORF">EAUS1353_LOCUS2446</name>
</gene>
<dbReference type="CDD" id="cd00320">
    <property type="entry name" value="cpn10"/>
    <property type="match status" value="2"/>
</dbReference>
<evidence type="ECO:0000256" key="5">
    <source>
        <dbReference type="ARBA" id="ARBA00079398"/>
    </source>
</evidence>
<sequence>MTRLLFVGSPAALRLGSVQSRAERSARDGPRAKRRGAGPCVRMAEAKHMLNGREVPAMEPVGMNILVQLEKRQSITRKGILLASNVESVKRRTGKVLAVGPGTRFVQSGEAMTMPLSPGDRVVFGVSADYRGMRFSYDGEDCMLITADDVLGTISDTDDTFDLSGMQPLDDKVLVQVDESDSVTLGGIVLADSSKPKSRCGTVLRIGSGKLLENGAREPVGVDVGDHVMWNEYAGNEIQMASNNEKVLIIRARDLVAAW</sequence>
<dbReference type="FunFam" id="2.30.33.40:FF:000001">
    <property type="entry name" value="10 kDa chaperonin"/>
    <property type="match status" value="1"/>
</dbReference>
<dbReference type="GO" id="GO:0046872">
    <property type="term" value="F:metal ion binding"/>
    <property type="evidence" value="ECO:0007669"/>
    <property type="project" value="TreeGrafter"/>
</dbReference>
<evidence type="ECO:0000256" key="1">
    <source>
        <dbReference type="ARBA" id="ARBA00006975"/>
    </source>
</evidence>
<dbReference type="InterPro" id="IPR018369">
    <property type="entry name" value="Chaprnonin_Cpn10_CS"/>
</dbReference>
<feature type="region of interest" description="Disordered" evidence="7">
    <location>
        <begin position="18"/>
        <end position="37"/>
    </location>
</feature>
<dbReference type="GO" id="GO:0051082">
    <property type="term" value="F:unfolded protein binding"/>
    <property type="evidence" value="ECO:0007669"/>
    <property type="project" value="TreeGrafter"/>
</dbReference>
<dbReference type="PANTHER" id="PTHR10772">
    <property type="entry name" value="10 KDA HEAT SHOCK PROTEIN"/>
    <property type="match status" value="1"/>
</dbReference>
<dbReference type="SUPFAM" id="SSF50129">
    <property type="entry name" value="GroES-like"/>
    <property type="match status" value="2"/>
</dbReference>
<proteinExistence type="inferred from homology"/>
<dbReference type="PANTHER" id="PTHR10772:SF58">
    <property type="entry name" value="CO-CHAPERONIN GROES"/>
    <property type="match status" value="1"/>
</dbReference>
<dbReference type="InterPro" id="IPR037124">
    <property type="entry name" value="Chaperonin_GroES_sf"/>
</dbReference>
<dbReference type="InterPro" id="IPR020818">
    <property type="entry name" value="Chaperonin_GroES"/>
</dbReference>
<evidence type="ECO:0000256" key="7">
    <source>
        <dbReference type="SAM" id="MobiDB-lite"/>
    </source>
</evidence>
<organism evidence="8">
    <name type="scientific">Erythrolobus australicus</name>
    <dbReference type="NCBI Taxonomy" id="1077150"/>
    <lineage>
        <taxon>Eukaryota</taxon>
        <taxon>Rhodophyta</taxon>
        <taxon>Bangiophyceae</taxon>
        <taxon>Porphyridiales</taxon>
        <taxon>Porphyridiaceae</taxon>
        <taxon>Erythrolobus</taxon>
    </lineage>
</organism>
<dbReference type="InterPro" id="IPR011032">
    <property type="entry name" value="GroES-like_sf"/>
</dbReference>
<evidence type="ECO:0000256" key="2">
    <source>
        <dbReference type="ARBA" id="ARBA00023186"/>
    </source>
</evidence>
<dbReference type="PROSITE" id="PS00681">
    <property type="entry name" value="CHAPERONINS_CPN10"/>
    <property type="match status" value="1"/>
</dbReference>
<name>A0A7S1TMV7_9RHOD</name>
<dbReference type="Gene3D" id="2.30.33.40">
    <property type="entry name" value="GroES chaperonin"/>
    <property type="match status" value="2"/>
</dbReference>